<feature type="region of interest" description="Disordered" evidence="3">
    <location>
        <begin position="426"/>
        <end position="460"/>
    </location>
</feature>
<keyword evidence="1 2" id="KW-0175">Coiled coil</keyword>
<keyword evidence="5" id="KW-1185">Reference proteome</keyword>
<feature type="compositionally biased region" description="Polar residues" evidence="3">
    <location>
        <begin position="105"/>
        <end position="114"/>
    </location>
</feature>
<evidence type="ECO:0000313" key="5">
    <source>
        <dbReference type="Proteomes" id="UP000694419"/>
    </source>
</evidence>
<sequence length="702" mass="73546">MAEDSGSRDSDGSWVLAGGEVRDPRSWGAAGGAGDKGATRPPPSQGLPVDTVGPEQDPASRGAEDEELEEEEGTQDTVPGRWPPQGWDGPGVPLCHRLTAALCSPTATVTSQTPCPEGTALGVSQGAGGAGDLPSPGGHPSPQRPRLQDLEECGDAGTAATPDGSVEHGTPDGGELVEPNAEAERGPCPDTSKAGQAPAGPGGGLRGRCWGMSPPFRSPCPSPGPPTEEGSCSSSDDDTEGLRRRQGHEPRPVPPTPAPAPHRGTPDAGDEDGLSMSKYLLGALALVAVGLLVISVGLSPQSWQHPQHPHDPHPAPPQDSQQKPPPLDTGDPQSVQSVTLLLDKLAKENQEIRLMQLTVPPRPPLPPQAHKDELRSLLQRSEGEAAAAGAQQQSLAAENARLRAALEREAAALRDARAELQRVQAAGTPGGHGAGAPTAAEQPPASGTAAGGEEAARREGARLASVRRELVGALERARGPGGLAGLAEELSALEQRLGRELDVTGAEPFPGPWKKPFKAEKKEQKRHKRHGPGGSPHEREKREHGKHHGHGKDPHPPWEHKPGKTRGKAPHSPPQHGPRQLPPLSRYRAPQGCSGVADCARKEGREVLGAALEPVQKVQFLQLLEGFMGQLGWGGRFGGLAAQLDGVFGADGTFAHDRLRFVDFVDDVEELLEEVAREEQGDEEAADGFEEYVLRHFGGDGG</sequence>
<proteinExistence type="predicted"/>
<feature type="region of interest" description="Disordered" evidence="3">
    <location>
        <begin position="1"/>
        <end position="271"/>
    </location>
</feature>
<accession>A0A8C3JK50</accession>
<reference evidence="4" key="2">
    <citation type="submission" date="2025-09" db="UniProtKB">
        <authorList>
            <consortium name="Ensembl"/>
        </authorList>
    </citation>
    <scope>IDENTIFICATION</scope>
</reference>
<dbReference type="GO" id="GO:0016020">
    <property type="term" value="C:membrane"/>
    <property type="evidence" value="ECO:0007669"/>
    <property type="project" value="TreeGrafter"/>
</dbReference>
<feature type="compositionally biased region" description="Pro residues" evidence="3">
    <location>
        <begin position="216"/>
        <end position="226"/>
    </location>
</feature>
<dbReference type="InterPro" id="IPR051990">
    <property type="entry name" value="CCPG1/PBIP1"/>
</dbReference>
<name>A0A8C3JK50_9CHAR</name>
<organism evidence="4 5">
    <name type="scientific">Calidris pygmaea</name>
    <name type="common">Spoon-billed sandpiper</name>
    <dbReference type="NCBI Taxonomy" id="425635"/>
    <lineage>
        <taxon>Eukaryota</taxon>
        <taxon>Metazoa</taxon>
        <taxon>Chordata</taxon>
        <taxon>Craniata</taxon>
        <taxon>Vertebrata</taxon>
        <taxon>Euteleostomi</taxon>
        <taxon>Archelosauria</taxon>
        <taxon>Archosauria</taxon>
        <taxon>Dinosauria</taxon>
        <taxon>Saurischia</taxon>
        <taxon>Theropoda</taxon>
        <taxon>Coelurosauria</taxon>
        <taxon>Aves</taxon>
        <taxon>Neognathae</taxon>
        <taxon>Neoaves</taxon>
        <taxon>Charadriiformes</taxon>
        <taxon>Scolopacidae</taxon>
        <taxon>Calidris</taxon>
    </lineage>
</organism>
<feature type="compositionally biased region" description="Basic and acidic residues" evidence="3">
    <location>
        <begin position="1"/>
        <end position="11"/>
    </location>
</feature>
<feature type="compositionally biased region" description="Acidic residues" evidence="3">
    <location>
        <begin position="64"/>
        <end position="74"/>
    </location>
</feature>
<evidence type="ECO:0000256" key="3">
    <source>
        <dbReference type="SAM" id="MobiDB-lite"/>
    </source>
</evidence>
<feature type="coiled-coil region" evidence="2">
    <location>
        <begin position="399"/>
        <end position="426"/>
    </location>
</feature>
<dbReference type="Ensembl" id="ENSCPGT00000009933.1">
    <property type="protein sequence ID" value="ENSCPGP00000009053.1"/>
    <property type="gene ID" value="ENSCPGG00000006441.1"/>
</dbReference>
<dbReference type="AlphaFoldDB" id="A0A8C3JK50"/>
<dbReference type="PANTHER" id="PTHR28638">
    <property type="entry name" value="CELL CYCLE PROGRESSION PROTEIN 1"/>
    <property type="match status" value="1"/>
</dbReference>
<feature type="compositionally biased region" description="Basic and acidic residues" evidence="3">
    <location>
        <begin position="551"/>
        <end position="562"/>
    </location>
</feature>
<evidence type="ECO:0000256" key="1">
    <source>
        <dbReference type="ARBA" id="ARBA00023054"/>
    </source>
</evidence>
<protein>
    <submittedName>
        <fullName evidence="4">PBX homeobox interacting protein 1</fullName>
    </submittedName>
</protein>
<dbReference type="PANTHER" id="PTHR28638:SF1">
    <property type="entry name" value="PRE-B-CELL LEUKEMIA TRANSCRIPTION FACTOR-INTERACTING PROTEIN 1"/>
    <property type="match status" value="1"/>
</dbReference>
<feature type="region of interest" description="Disordered" evidence="3">
    <location>
        <begin position="301"/>
        <end position="333"/>
    </location>
</feature>
<reference evidence="4" key="1">
    <citation type="submission" date="2025-08" db="UniProtKB">
        <authorList>
            <consortium name="Ensembl"/>
        </authorList>
    </citation>
    <scope>IDENTIFICATION</scope>
</reference>
<feature type="compositionally biased region" description="Basic and acidic residues" evidence="3">
    <location>
        <begin position="240"/>
        <end position="251"/>
    </location>
</feature>
<evidence type="ECO:0000313" key="4">
    <source>
        <dbReference type="Ensembl" id="ENSCPGP00000009053.1"/>
    </source>
</evidence>
<evidence type="ECO:0000256" key="2">
    <source>
        <dbReference type="SAM" id="Coils"/>
    </source>
</evidence>
<dbReference type="Proteomes" id="UP000694419">
    <property type="component" value="Unplaced"/>
</dbReference>
<feature type="region of interest" description="Disordered" evidence="3">
    <location>
        <begin position="503"/>
        <end position="595"/>
    </location>
</feature>